<gene>
    <name evidence="1" type="ORF">EMO91_00540</name>
</gene>
<evidence type="ECO:0008006" key="3">
    <source>
        <dbReference type="Google" id="ProtNLM"/>
    </source>
</evidence>
<dbReference type="AlphaFoldDB" id="A0A5M9ZPG0"/>
<dbReference type="GO" id="GO:1990281">
    <property type="term" value="C:efflux pump complex"/>
    <property type="evidence" value="ECO:0007669"/>
    <property type="project" value="TreeGrafter"/>
</dbReference>
<name>A0A5M9ZPG0_9BIFI</name>
<dbReference type="EMBL" id="RZUH01000001">
    <property type="protein sequence ID" value="KAA8829536.1"/>
    <property type="molecule type" value="Genomic_DNA"/>
</dbReference>
<organism evidence="1 2">
    <name type="scientific">Bifidobacterium myosotis</name>
    <dbReference type="NCBI Taxonomy" id="1630166"/>
    <lineage>
        <taxon>Bacteria</taxon>
        <taxon>Bacillati</taxon>
        <taxon>Actinomycetota</taxon>
        <taxon>Actinomycetes</taxon>
        <taxon>Bifidobacteriales</taxon>
        <taxon>Bifidobacteriaceae</taxon>
        <taxon>Bifidobacterium</taxon>
    </lineage>
</organism>
<dbReference type="RefSeq" id="WP_150378453.1">
    <property type="nucleotide sequence ID" value="NZ_RZUH01000001.1"/>
</dbReference>
<evidence type="ECO:0000313" key="2">
    <source>
        <dbReference type="Proteomes" id="UP000410049"/>
    </source>
</evidence>
<proteinExistence type="predicted"/>
<comment type="caution">
    <text evidence="1">The sequence shown here is derived from an EMBL/GenBank/DDBJ whole genome shotgun (WGS) entry which is preliminary data.</text>
</comment>
<dbReference type="PANTHER" id="PTHR30469:SF15">
    <property type="entry name" value="HLYD FAMILY OF SECRETION PROTEINS"/>
    <property type="match status" value="1"/>
</dbReference>
<protein>
    <recommendedName>
        <fullName evidence="3">Efflux RND transporter periplasmic adaptor subunit</fullName>
    </recommendedName>
</protein>
<dbReference type="GO" id="GO:0015562">
    <property type="term" value="F:efflux transmembrane transporter activity"/>
    <property type="evidence" value="ECO:0007669"/>
    <property type="project" value="TreeGrafter"/>
</dbReference>
<dbReference type="PANTHER" id="PTHR30469">
    <property type="entry name" value="MULTIDRUG RESISTANCE PROTEIN MDTA"/>
    <property type="match status" value="1"/>
</dbReference>
<sequence length="320" mass="32320">MTLFSYTGLLGVRCLRIRKFVNPKCGIVMSGNGKTLACVVAVLALTFVTACGAGNGNTGNEGHADASAEATPRLVTVTSGTLVPTLSGDGTVHAGAVFAVTAPAAGAFEPSVGSGDMVAARQELGEIGDTPIVVPVEGRVASLTDAGANVPRNYPIATISYTGFSLELDASRLLRMIGSSDALSGRFQITDGQGPTECAAVMPVRAASANSDQPVPDAGSADGSARLTCLIAKDVNVREGESGTVVLTATALQHSLLLPVSAVAGRSGTGTVTRVSGDKREQVKVSLGASDGARIVITSGLNEGDQVLAEAPNLTDKRTP</sequence>
<dbReference type="Proteomes" id="UP000410049">
    <property type="component" value="Unassembled WGS sequence"/>
</dbReference>
<evidence type="ECO:0000313" key="1">
    <source>
        <dbReference type="EMBL" id="KAA8829536.1"/>
    </source>
</evidence>
<reference evidence="1 2" key="1">
    <citation type="journal article" date="2019" name="Syst. Appl. Microbiol.">
        <title>Characterization of Bifidobacterium species in feaces of the Egyptian fruit bat: Description of B. vespertilionis sp. nov. and B. rousetti sp. nov.</title>
        <authorList>
            <person name="Modesto M."/>
            <person name="Satti M."/>
            <person name="Watanabe K."/>
            <person name="Puglisi E."/>
            <person name="Morelli L."/>
            <person name="Huang C.-H."/>
            <person name="Liou J.-S."/>
            <person name="Miyashita M."/>
            <person name="Tamura T."/>
            <person name="Saito S."/>
            <person name="Mori K."/>
            <person name="Huang L."/>
            <person name="Sciavilla P."/>
            <person name="Sandri C."/>
            <person name="Spiezio C."/>
            <person name="Vitali F."/>
            <person name="Cavalieri D."/>
            <person name="Perpetuini G."/>
            <person name="Tofalo R."/>
            <person name="Bonetti A."/>
            <person name="Arita M."/>
            <person name="Mattarelli P."/>
        </authorList>
    </citation>
    <scope>NUCLEOTIDE SEQUENCE [LARGE SCALE GENOMIC DNA]</scope>
    <source>
        <strain evidence="1 2">RST17</strain>
    </source>
</reference>
<dbReference type="Gene3D" id="2.40.420.20">
    <property type="match status" value="1"/>
</dbReference>
<accession>A0A5M9ZPG0</accession>